<sequence length="158" mass="17321">MIPNRVNVDIVRERIGAYADDKATAESRSEIYKELIGFVPPRIEARINVTGALDPELLEMQEKMRAHAMYPKCFDVKTSQLMLFGMLLMDLNSAAPLHGIAARRAGATWEEMQAVVSLCFLFRGLSAANQGAELLANIAKREAEEEAARAAAGEGQAK</sequence>
<dbReference type="InterPro" id="IPR029032">
    <property type="entry name" value="AhpD-like"/>
</dbReference>
<evidence type="ECO:0000313" key="1">
    <source>
        <dbReference type="EMBL" id="MEN2472174.1"/>
    </source>
</evidence>
<protein>
    <submittedName>
        <fullName evidence="1">Carboxymuconolactone decarboxylase family protein</fullName>
    </submittedName>
</protein>
<gene>
    <name evidence="1" type="ORF">VOI36_19920</name>
</gene>
<dbReference type="EMBL" id="JBCPYA010000008">
    <property type="protein sequence ID" value="MEN2472174.1"/>
    <property type="molecule type" value="Genomic_DNA"/>
</dbReference>
<evidence type="ECO:0000313" key="2">
    <source>
        <dbReference type="Proteomes" id="UP001466933"/>
    </source>
</evidence>
<proteinExistence type="predicted"/>
<dbReference type="Proteomes" id="UP001466933">
    <property type="component" value="Unassembled WGS sequence"/>
</dbReference>
<comment type="caution">
    <text evidence="1">The sequence shown here is derived from an EMBL/GenBank/DDBJ whole genome shotgun (WGS) entry which is preliminary data.</text>
</comment>
<keyword evidence="2" id="KW-1185">Reference proteome</keyword>
<reference evidence="1 2" key="1">
    <citation type="submission" date="2024-05" db="EMBL/GenBank/DDBJ databases">
        <title>Burkholderia sp. Nov. a novel bacteria isolated from rhizosphere soil of Camellia sinensis.</title>
        <authorList>
            <person name="Dong Y."/>
        </authorList>
    </citation>
    <scope>NUCLEOTIDE SEQUENCE [LARGE SCALE GENOMIC DNA]</scope>
    <source>
        <strain evidence="1 2">GS2Y</strain>
    </source>
</reference>
<name>A0ABU9WJB1_9BURK</name>
<dbReference type="Gene3D" id="1.20.1290.10">
    <property type="entry name" value="AhpD-like"/>
    <property type="match status" value="1"/>
</dbReference>
<accession>A0ABU9WJB1</accession>
<organism evidence="1 2">
    <name type="scientific">Burkholderia theae</name>
    <dbReference type="NCBI Taxonomy" id="3143496"/>
    <lineage>
        <taxon>Bacteria</taxon>
        <taxon>Pseudomonadati</taxon>
        <taxon>Pseudomonadota</taxon>
        <taxon>Betaproteobacteria</taxon>
        <taxon>Burkholderiales</taxon>
        <taxon>Burkholderiaceae</taxon>
        <taxon>Burkholderia</taxon>
    </lineage>
</organism>
<dbReference type="RefSeq" id="WP_343493107.1">
    <property type="nucleotide sequence ID" value="NZ_JBCPYA010000008.1"/>
</dbReference>
<dbReference type="SUPFAM" id="SSF69118">
    <property type="entry name" value="AhpD-like"/>
    <property type="match status" value="1"/>
</dbReference>